<dbReference type="PANTHER" id="PTHR12603">
    <property type="entry name" value="CCR4-NOT TRANSCRIPTION COMPLEX RELATED"/>
    <property type="match status" value="1"/>
</dbReference>
<keyword evidence="1" id="KW-0862">Zinc</keyword>
<dbReference type="EMBL" id="JRKL02000491">
    <property type="protein sequence ID" value="KAF3970872.1"/>
    <property type="molecule type" value="Genomic_DNA"/>
</dbReference>
<dbReference type="GO" id="GO:0003723">
    <property type="term" value="F:RNA binding"/>
    <property type="evidence" value="ECO:0007669"/>
    <property type="project" value="UniProtKB-UniRule"/>
</dbReference>
<feature type="domain" description="RRM" evidence="6">
    <location>
        <begin position="152"/>
        <end position="238"/>
    </location>
</feature>
<feature type="region of interest" description="Disordered" evidence="3">
    <location>
        <begin position="332"/>
        <end position="375"/>
    </location>
</feature>
<name>A0A8J4VUH9_9ROSI</name>
<keyword evidence="4" id="KW-0732">Signal</keyword>
<sequence>MWFSFALALALARCVPGFSIVRLSHNLILLQIRCLLLDPQTAIMSDEGERTCPLCAEEMDLTDQQLKPCKCGYEICVWCWHHIMDMAEKDDTEGRCPACRSPYDKEKIVGMAANCERLVAEISFERKKGQKAKTKSSDGRKQLSSVRVIQRNLVYIVGLPLNLADEDLLQHREYFGQYGKVLKVSMSRTAAGVIQQFPNNTCSVYITYSKEEEAIRCIQNVHGFILDGRPLRACFGTTKYCHAWLRNVPCTNPDCLYLHEIGSQEDSFSKDEIISAYTRSRVQQITGAANNMQRRAGNLLPPPADEYCSNSSASAAKPIIKSTSQNVVSVVRVSPPNSSSGSPIALPPAASWATRAPNGQPPVASITSANGPSKQKTEAVSSTLVFSSTVAGTIQASTLHGDGSKKPTLNEDNQTINPQSKSESLKPLKQHTSMDCLTNPTEKPAIPDGTHASLSLSNELSCPPASKDNDGGINMPPDITDSAYNTGHSCASVPEKLGVVASGQIQNLSSVMSSISIDGVARDEHSGVVRPNSSESDPVLIKAPGIQGLQQHYAEQYREPASTTVGKATPINGVYALSEQCDWRSDSNGQVAQDNTSEVEDDVLSFDSQRLKDPEVVSRATYLPNSANSLHASRSHPLPHSEVYSAVRLNTDHPISLDNRISEGSLLHSSSISVLSNGFPENLVGNASGSDRSLDRSFLLPNEERRNPMGRFLCDVANGDSNAAIDRGESSIISNILSLDFEWNESLASPQRLVKLLGERDKESGSLKMSSSWKGQNNNNQSRFSFARHEESRNQVFDVQPSFNAIEQFPKSRSYSQDFAERDLYMDKIGIGNGFPSRNFEESEFFTSSHPVISSSKLSGVSRAQISAPPGFSVPSRAPPPGFSSNERVDQAFDPMAGNHLLDTSSLLRNSYHAPNSGNIGNTGDIEFMDPAILAVGKGRIQGGLGNPGLDMRSNFSPQLSAFENDARMQLLMQRSLSPQQNLRFSDIGDNFSHHSDSYGISSRLVDQPQVNNISPFAQLPLQQSRSAHMSNGNWDNWNEVQSGNSLVMADLLRNERLGYNKFYNGYEDSKYRMPSSGDLYNRTFGM</sequence>
<dbReference type="CDD" id="cd12438">
    <property type="entry name" value="RRM_CNOT4"/>
    <property type="match status" value="1"/>
</dbReference>
<feature type="signal peptide" evidence="4">
    <location>
        <begin position="1"/>
        <end position="17"/>
    </location>
</feature>
<evidence type="ECO:0000256" key="4">
    <source>
        <dbReference type="SAM" id="SignalP"/>
    </source>
</evidence>
<evidence type="ECO:0000313" key="8">
    <source>
        <dbReference type="Proteomes" id="UP000737018"/>
    </source>
</evidence>
<feature type="chain" id="PRO_5035255319" description="CCR4-NOT transcription complex subunit 4" evidence="4">
    <location>
        <begin position="18"/>
        <end position="1087"/>
    </location>
</feature>
<feature type="compositionally biased region" description="Polar residues" evidence="3">
    <location>
        <begin position="365"/>
        <end position="375"/>
    </location>
</feature>
<dbReference type="SMART" id="SM00360">
    <property type="entry name" value="RRM"/>
    <property type="match status" value="1"/>
</dbReference>
<dbReference type="PROSITE" id="PS50089">
    <property type="entry name" value="ZF_RING_2"/>
    <property type="match status" value="1"/>
</dbReference>
<feature type="compositionally biased region" description="Low complexity" evidence="3">
    <location>
        <begin position="332"/>
        <end position="343"/>
    </location>
</feature>
<dbReference type="Pfam" id="PF14570">
    <property type="entry name" value="zf-RING_4"/>
    <property type="match status" value="1"/>
</dbReference>
<dbReference type="Pfam" id="PF00076">
    <property type="entry name" value="RRM_1"/>
    <property type="match status" value="1"/>
</dbReference>
<evidence type="ECO:0008006" key="9">
    <source>
        <dbReference type="Google" id="ProtNLM"/>
    </source>
</evidence>
<evidence type="ECO:0000256" key="3">
    <source>
        <dbReference type="SAM" id="MobiDB-lite"/>
    </source>
</evidence>
<dbReference type="GO" id="GO:0030014">
    <property type="term" value="C:CCR4-NOT complex"/>
    <property type="evidence" value="ECO:0007669"/>
    <property type="project" value="InterPro"/>
</dbReference>
<dbReference type="InterPro" id="IPR035979">
    <property type="entry name" value="RBD_domain_sf"/>
</dbReference>
<accession>A0A8J4VUH9</accession>
<keyword evidence="1" id="KW-0863">Zinc-finger</keyword>
<feature type="compositionally biased region" description="Polar residues" evidence="3">
    <location>
        <begin position="410"/>
        <end position="422"/>
    </location>
</feature>
<evidence type="ECO:0000313" key="7">
    <source>
        <dbReference type="EMBL" id="KAF3970872.1"/>
    </source>
</evidence>
<dbReference type="FunFam" id="3.30.70.330:FF:000161">
    <property type="entry name" value="RNA binding (RRM/RBD/RNP motifs) family protein"/>
    <property type="match status" value="1"/>
</dbReference>
<dbReference type="PANTHER" id="PTHR12603:SF36">
    <property type="entry name" value="RNA BINDING (RRM_RBD_RNP MOTIFS) FAMILY PROTEIN"/>
    <property type="match status" value="1"/>
</dbReference>
<keyword evidence="2" id="KW-0694">RNA-binding</keyword>
<dbReference type="InterPro" id="IPR039780">
    <property type="entry name" value="Mot2"/>
</dbReference>
<dbReference type="InterPro" id="IPR013083">
    <property type="entry name" value="Znf_RING/FYVE/PHD"/>
</dbReference>
<proteinExistence type="predicted"/>
<dbReference type="Gene3D" id="3.30.40.10">
    <property type="entry name" value="Zinc/RING finger domain, C3HC4 (zinc finger)"/>
    <property type="match status" value="1"/>
</dbReference>
<organism evidence="7 8">
    <name type="scientific">Castanea mollissima</name>
    <name type="common">Chinese chestnut</name>
    <dbReference type="NCBI Taxonomy" id="60419"/>
    <lineage>
        <taxon>Eukaryota</taxon>
        <taxon>Viridiplantae</taxon>
        <taxon>Streptophyta</taxon>
        <taxon>Embryophyta</taxon>
        <taxon>Tracheophyta</taxon>
        <taxon>Spermatophyta</taxon>
        <taxon>Magnoliopsida</taxon>
        <taxon>eudicotyledons</taxon>
        <taxon>Gunneridae</taxon>
        <taxon>Pentapetalae</taxon>
        <taxon>rosids</taxon>
        <taxon>fabids</taxon>
        <taxon>Fagales</taxon>
        <taxon>Fagaceae</taxon>
        <taxon>Castanea</taxon>
    </lineage>
</organism>
<dbReference type="InterPro" id="IPR000504">
    <property type="entry name" value="RRM_dom"/>
</dbReference>
<dbReference type="OrthoDB" id="1923159at2759"/>
<keyword evidence="1" id="KW-0479">Metal-binding</keyword>
<dbReference type="SUPFAM" id="SSF57850">
    <property type="entry name" value="RING/U-box"/>
    <property type="match status" value="1"/>
</dbReference>
<evidence type="ECO:0000256" key="2">
    <source>
        <dbReference type="PROSITE-ProRule" id="PRU00176"/>
    </source>
</evidence>
<dbReference type="InterPro" id="IPR001841">
    <property type="entry name" value="Znf_RING"/>
</dbReference>
<evidence type="ECO:0000259" key="6">
    <source>
        <dbReference type="PROSITE" id="PS50102"/>
    </source>
</evidence>
<dbReference type="AlphaFoldDB" id="A0A8J4VUH9"/>
<dbReference type="PROSITE" id="PS50102">
    <property type="entry name" value="RRM"/>
    <property type="match status" value="1"/>
</dbReference>
<keyword evidence="8" id="KW-1185">Reference proteome</keyword>
<protein>
    <recommendedName>
        <fullName evidence="9">CCR4-NOT transcription complex subunit 4</fullName>
    </recommendedName>
</protein>
<dbReference type="SMART" id="SM00361">
    <property type="entry name" value="RRM_1"/>
    <property type="match status" value="1"/>
</dbReference>
<dbReference type="SUPFAM" id="SSF54928">
    <property type="entry name" value="RNA-binding domain, RBD"/>
    <property type="match status" value="1"/>
</dbReference>
<dbReference type="GO" id="GO:0004842">
    <property type="term" value="F:ubiquitin-protein transferase activity"/>
    <property type="evidence" value="ECO:0007669"/>
    <property type="project" value="InterPro"/>
</dbReference>
<dbReference type="CDD" id="cd16618">
    <property type="entry name" value="mRING-HC-C4C4_CNOT4"/>
    <property type="match status" value="1"/>
</dbReference>
<dbReference type="GO" id="GO:0016567">
    <property type="term" value="P:protein ubiquitination"/>
    <property type="evidence" value="ECO:0007669"/>
    <property type="project" value="TreeGrafter"/>
</dbReference>
<dbReference type="Gene3D" id="3.30.70.330">
    <property type="match status" value="1"/>
</dbReference>
<evidence type="ECO:0000256" key="1">
    <source>
        <dbReference type="PROSITE-ProRule" id="PRU00175"/>
    </source>
</evidence>
<reference evidence="7" key="1">
    <citation type="submission" date="2020-03" db="EMBL/GenBank/DDBJ databases">
        <title>Castanea mollissima Vanexum genome sequencing.</title>
        <authorList>
            <person name="Staton M."/>
        </authorList>
    </citation>
    <scope>NUCLEOTIDE SEQUENCE</scope>
    <source>
        <tissue evidence="7">Leaf</tissue>
    </source>
</reference>
<evidence type="ECO:0000259" key="5">
    <source>
        <dbReference type="PROSITE" id="PS50089"/>
    </source>
</evidence>
<dbReference type="InterPro" id="IPR003954">
    <property type="entry name" value="RRM_euk-type"/>
</dbReference>
<feature type="compositionally biased region" description="Polar residues" evidence="3">
    <location>
        <begin position="430"/>
        <end position="441"/>
    </location>
</feature>
<comment type="caution">
    <text evidence="7">The sequence shown here is derived from an EMBL/GenBank/DDBJ whole genome shotgun (WGS) entry which is preliminary data.</text>
</comment>
<dbReference type="GO" id="GO:0008270">
    <property type="term" value="F:zinc ion binding"/>
    <property type="evidence" value="ECO:0007669"/>
    <property type="project" value="UniProtKB-KW"/>
</dbReference>
<feature type="domain" description="RING-type" evidence="5">
    <location>
        <begin position="52"/>
        <end position="100"/>
    </location>
</feature>
<gene>
    <name evidence="7" type="ORF">CMV_005465</name>
</gene>
<dbReference type="InterPro" id="IPR039515">
    <property type="entry name" value="NOT4_mRING-HC-C4C4"/>
</dbReference>
<feature type="region of interest" description="Disordered" evidence="3">
    <location>
        <begin position="397"/>
        <end position="457"/>
    </location>
</feature>
<dbReference type="InterPro" id="IPR012677">
    <property type="entry name" value="Nucleotide-bd_a/b_plait_sf"/>
</dbReference>
<dbReference type="FunFam" id="3.30.40.10:FF:000155">
    <property type="entry name" value="RNA binding (RRM/RBD/RNP motifs) family protein"/>
    <property type="match status" value="1"/>
</dbReference>
<dbReference type="InterPro" id="IPR034261">
    <property type="entry name" value="CNOT4_RRM"/>
</dbReference>
<dbReference type="Proteomes" id="UP000737018">
    <property type="component" value="Unassembled WGS sequence"/>
</dbReference>